<dbReference type="EMBL" id="MSCJ01000001">
    <property type="protein sequence ID" value="PQJ66971.1"/>
    <property type="molecule type" value="Genomic_DNA"/>
</dbReference>
<reference evidence="1 2" key="1">
    <citation type="submission" date="2016-12" db="EMBL/GenBank/DDBJ databases">
        <title>Diversity of luminous bacteria.</title>
        <authorList>
            <person name="Yoshizawa S."/>
            <person name="Kogure K."/>
        </authorList>
    </citation>
    <scope>NUCLEOTIDE SEQUENCE [LARGE SCALE GENOMIC DNA]</scope>
    <source>
        <strain evidence="1 2">LC1-200</strain>
    </source>
</reference>
<comment type="caution">
    <text evidence="1">The sequence shown here is derived from an EMBL/GenBank/DDBJ whole genome shotgun (WGS) entry which is preliminary data.</text>
</comment>
<dbReference type="RefSeq" id="WP_105060266.1">
    <property type="nucleotide sequence ID" value="NZ_MSCJ01000001.1"/>
</dbReference>
<proteinExistence type="predicted"/>
<dbReference type="InterPro" id="IPR021974">
    <property type="entry name" value="DUF3581"/>
</dbReference>
<evidence type="ECO:0000313" key="1">
    <source>
        <dbReference type="EMBL" id="PQJ66971.1"/>
    </source>
</evidence>
<dbReference type="AlphaFoldDB" id="A0A2S7VY32"/>
<organism evidence="1 2">
    <name type="scientific">Photobacterium angustum</name>
    <dbReference type="NCBI Taxonomy" id="661"/>
    <lineage>
        <taxon>Bacteria</taxon>
        <taxon>Pseudomonadati</taxon>
        <taxon>Pseudomonadota</taxon>
        <taxon>Gammaproteobacteria</taxon>
        <taxon>Vibrionales</taxon>
        <taxon>Vibrionaceae</taxon>
        <taxon>Photobacterium</taxon>
    </lineage>
</organism>
<dbReference type="OrthoDB" id="5892138at2"/>
<dbReference type="Pfam" id="PF12119">
    <property type="entry name" value="DUF3581"/>
    <property type="match status" value="1"/>
</dbReference>
<gene>
    <name evidence="1" type="ORF">BTO08_05780</name>
</gene>
<name>A0A2S7VY32_PHOAN</name>
<evidence type="ECO:0008006" key="3">
    <source>
        <dbReference type="Google" id="ProtNLM"/>
    </source>
</evidence>
<dbReference type="Proteomes" id="UP000238730">
    <property type="component" value="Unassembled WGS sequence"/>
</dbReference>
<protein>
    <recommendedName>
        <fullName evidence="3">DUF3581 domain-containing protein</fullName>
    </recommendedName>
</protein>
<accession>A0A2S7VY32</accession>
<sequence length="241" mass="27174">MFLDTYYSDKSGQFSFTREQASDFAKRIAGDFNPIHDPDNKRFCVPGDLLFSVLLANVGISQKMRVTFAGMINESTELSISAESDTDLSLIDSKGKEFLHLARSGEVTHDQDLIAQITKSYVQFSGMNFPHIMVPLMKSKDMMINPTRPLVIYESMELEFCRLDLTAPHVELTSSNIDVDGKRGSVTLNFCFKENGEIVGTGRKRMLMSGLKPYCQDGIDDLVSRFNAKKEHYNNLQTEEV</sequence>
<evidence type="ECO:0000313" key="2">
    <source>
        <dbReference type="Proteomes" id="UP000238730"/>
    </source>
</evidence>